<dbReference type="KEGG" id="emo:DM558_12765"/>
<accession>A0A3Q9JMI8</accession>
<dbReference type="GO" id="GO:0046583">
    <property type="term" value="F:monoatomic cation efflux transmembrane transporter activity"/>
    <property type="evidence" value="ECO:0007669"/>
    <property type="project" value="TreeGrafter"/>
</dbReference>
<feature type="transmembrane region" description="Helical" evidence="13">
    <location>
        <begin position="299"/>
        <end position="327"/>
    </location>
</feature>
<keyword evidence="9" id="KW-0406">Ion transport</keyword>
<dbReference type="InterPro" id="IPR011541">
    <property type="entry name" value="Ni/Co_transpt_high_affinity"/>
</dbReference>
<dbReference type="InterPro" id="IPR051224">
    <property type="entry name" value="NiCoT_RcnA"/>
</dbReference>
<feature type="transmembrane region" description="Helical" evidence="13">
    <location>
        <begin position="12"/>
        <end position="31"/>
    </location>
</feature>
<reference evidence="15" key="1">
    <citation type="submission" date="2018-06" db="EMBL/GenBank/DDBJ databases">
        <title>Complete genome of Pseudomonas insecticola strain QZS01.</title>
        <authorList>
            <person name="Wang J."/>
            <person name="Su Q."/>
        </authorList>
    </citation>
    <scope>NUCLEOTIDE SEQUENCE [LARGE SCALE GENOMIC DNA]</scope>
    <source>
        <strain evidence="15">QZS01</strain>
    </source>
</reference>
<protein>
    <recommendedName>
        <fullName evidence="13">Nickel/cobalt efflux system</fullName>
    </recommendedName>
</protein>
<evidence type="ECO:0000256" key="11">
    <source>
        <dbReference type="ARBA" id="ARBA00023136"/>
    </source>
</evidence>
<dbReference type="GO" id="GO:0010045">
    <property type="term" value="P:response to nickel cation"/>
    <property type="evidence" value="ECO:0007669"/>
    <property type="project" value="TreeGrafter"/>
</dbReference>
<keyword evidence="12" id="KW-0170">Cobalt</keyword>
<keyword evidence="15" id="KW-1185">Reference proteome</keyword>
<feature type="transmembrane region" description="Helical" evidence="13">
    <location>
        <begin position="52"/>
        <end position="77"/>
    </location>
</feature>
<feature type="transmembrane region" description="Helical" evidence="13">
    <location>
        <begin position="348"/>
        <end position="367"/>
    </location>
</feature>
<keyword evidence="8 13" id="KW-1133">Transmembrane helix</keyword>
<evidence type="ECO:0000256" key="6">
    <source>
        <dbReference type="ARBA" id="ARBA00022596"/>
    </source>
</evidence>
<dbReference type="EMBL" id="CP029822">
    <property type="protein sequence ID" value="AZS51588.1"/>
    <property type="molecule type" value="Genomic_DNA"/>
</dbReference>
<comment type="function">
    <text evidence="1">Efflux system for nickel and cobalt.</text>
</comment>
<evidence type="ECO:0000256" key="7">
    <source>
        <dbReference type="ARBA" id="ARBA00022692"/>
    </source>
</evidence>
<evidence type="ECO:0000256" key="10">
    <source>
        <dbReference type="ARBA" id="ARBA00023112"/>
    </source>
</evidence>
<evidence type="ECO:0000256" key="5">
    <source>
        <dbReference type="ARBA" id="ARBA00022475"/>
    </source>
</evidence>
<dbReference type="Pfam" id="PF03824">
    <property type="entry name" value="NicO"/>
    <property type="match status" value="2"/>
</dbReference>
<dbReference type="Proteomes" id="UP000273143">
    <property type="component" value="Chromosome"/>
</dbReference>
<evidence type="ECO:0000256" key="4">
    <source>
        <dbReference type="ARBA" id="ARBA00022448"/>
    </source>
</evidence>
<evidence type="ECO:0000256" key="3">
    <source>
        <dbReference type="ARBA" id="ARBA00022426"/>
    </source>
</evidence>
<evidence type="ECO:0000313" key="15">
    <source>
        <dbReference type="Proteomes" id="UP000273143"/>
    </source>
</evidence>
<dbReference type="GO" id="GO:0032025">
    <property type="term" value="P:response to cobalt ion"/>
    <property type="evidence" value="ECO:0007669"/>
    <property type="project" value="TreeGrafter"/>
</dbReference>
<feature type="transmembrane region" description="Helical" evidence="13">
    <location>
        <begin position="272"/>
        <end position="293"/>
    </location>
</feature>
<sequence length="371" mass="41055">MNEFSTLLQQGNAWFFIPSAILLGALHGLEPGHSKTMMAAFIIAIKGTVRQAAMLGLAATVSHTAVVWLIAVGGMYVSQKFTAESAEPWLQLISAVVILGTAFWMFWRTWRGERNWLQEMEEETSHHHSDEVKQINTDNGAVELFIFEEGQPPHWRLRTLDGHKWLAADVSLVIERADARIEVFQFTDRGNYLESTMPIPEPHCFDVRLSLGNNEQAKVYDLIFDEHEHSHDHSALEGLDIHSKEYQDAHELAHANDIKQRFTGQTVTNGQILLFGLTGGLIPCPASITILLICLQLKAITLGATLVLCFSIGLALTLVAVGVGAALSIRHIAKRWQGFNTIAKRAPYFSSVLIAAVGLYMGIHGWLGLVG</sequence>
<evidence type="ECO:0000256" key="8">
    <source>
        <dbReference type="ARBA" id="ARBA00022989"/>
    </source>
</evidence>
<keyword evidence="5" id="KW-1003">Cell membrane</keyword>
<keyword evidence="6" id="KW-0533">Nickel</keyword>
<proteinExistence type="inferred from homology"/>
<evidence type="ECO:0000313" key="14">
    <source>
        <dbReference type="EMBL" id="AZS51588.1"/>
    </source>
</evidence>
<organism evidence="14 15">
    <name type="scientific">Entomomonas moraniae</name>
    <dbReference type="NCBI Taxonomy" id="2213226"/>
    <lineage>
        <taxon>Bacteria</taxon>
        <taxon>Pseudomonadati</taxon>
        <taxon>Pseudomonadota</taxon>
        <taxon>Gammaproteobacteria</taxon>
        <taxon>Pseudomonadales</taxon>
        <taxon>Pseudomonadaceae</taxon>
        <taxon>Entomomonas</taxon>
    </lineage>
</organism>
<keyword evidence="11 13" id="KW-0472">Membrane</keyword>
<keyword evidence="10" id="KW-0921">Nickel transport</keyword>
<dbReference type="GO" id="GO:0006824">
    <property type="term" value="P:cobalt ion transport"/>
    <property type="evidence" value="ECO:0007669"/>
    <property type="project" value="UniProtKB-KW"/>
</dbReference>
<keyword evidence="3" id="KW-0171">Cobalt transport</keyword>
<keyword evidence="4 13" id="KW-0813">Transport</keyword>
<comment type="similarity">
    <text evidence="13">Belongs to the NiCoT transporter (TC 2.A.52) family.</text>
</comment>
<gene>
    <name evidence="14" type="ORF">DM558_12765</name>
</gene>
<dbReference type="RefSeq" id="WP_127164328.1">
    <property type="nucleotide sequence ID" value="NZ_CP029822.1"/>
</dbReference>
<dbReference type="NCBIfam" id="NF007454">
    <property type="entry name" value="PRK10019.1"/>
    <property type="match status" value="2"/>
</dbReference>
<dbReference type="AlphaFoldDB" id="A0A3Q9JMI8"/>
<evidence type="ECO:0000256" key="1">
    <source>
        <dbReference type="ARBA" id="ARBA00002510"/>
    </source>
</evidence>
<evidence type="ECO:0000256" key="9">
    <source>
        <dbReference type="ARBA" id="ARBA00023065"/>
    </source>
</evidence>
<name>A0A3Q9JMI8_9GAMM</name>
<keyword evidence="7 13" id="KW-0812">Transmembrane</keyword>
<comment type="subcellular location">
    <subcellularLocation>
        <location evidence="2 13">Cell membrane</location>
        <topology evidence="2 13">Multi-pass membrane protein</topology>
    </subcellularLocation>
</comment>
<dbReference type="PANTHER" id="PTHR40659">
    <property type="entry name" value="NICKEL/COBALT EFFLUX SYSTEM RCNA"/>
    <property type="match status" value="1"/>
</dbReference>
<feature type="transmembrane region" description="Helical" evidence="13">
    <location>
        <begin position="89"/>
        <end position="107"/>
    </location>
</feature>
<evidence type="ECO:0000256" key="12">
    <source>
        <dbReference type="ARBA" id="ARBA00023285"/>
    </source>
</evidence>
<dbReference type="GO" id="GO:0005886">
    <property type="term" value="C:plasma membrane"/>
    <property type="evidence" value="ECO:0007669"/>
    <property type="project" value="UniProtKB-SubCell"/>
</dbReference>
<dbReference type="GO" id="GO:0015099">
    <property type="term" value="F:nickel cation transmembrane transporter activity"/>
    <property type="evidence" value="ECO:0007669"/>
    <property type="project" value="UniProtKB-UniRule"/>
</dbReference>
<evidence type="ECO:0000256" key="13">
    <source>
        <dbReference type="RuleBase" id="RU362101"/>
    </source>
</evidence>
<evidence type="ECO:0000256" key="2">
    <source>
        <dbReference type="ARBA" id="ARBA00004651"/>
    </source>
</evidence>
<dbReference type="PANTHER" id="PTHR40659:SF1">
    <property type="entry name" value="NICKEL_COBALT EFFLUX SYSTEM RCNA"/>
    <property type="match status" value="1"/>
</dbReference>